<dbReference type="Gene3D" id="3.40.50.720">
    <property type="entry name" value="NAD(P)-binding Rossmann-like Domain"/>
    <property type="match status" value="1"/>
</dbReference>
<evidence type="ECO:0000313" key="5">
    <source>
        <dbReference type="Proteomes" id="UP001239445"/>
    </source>
</evidence>
<dbReference type="PANTHER" id="PTHR42748:SF28">
    <property type="entry name" value="NMRA-LIKE DOMAIN-CONTAINING PROTEIN"/>
    <property type="match status" value="1"/>
</dbReference>
<name>A0AAJ0BIH9_9PEZI</name>
<evidence type="ECO:0000256" key="2">
    <source>
        <dbReference type="ARBA" id="ARBA00022857"/>
    </source>
</evidence>
<reference evidence="4" key="1">
    <citation type="submission" date="2023-06" db="EMBL/GenBank/DDBJ databases">
        <title>Genome-scale phylogeny and comparative genomics of the fungal order Sordariales.</title>
        <authorList>
            <consortium name="Lawrence Berkeley National Laboratory"/>
            <person name="Hensen N."/>
            <person name="Bonometti L."/>
            <person name="Westerberg I."/>
            <person name="Brannstrom I.O."/>
            <person name="Guillou S."/>
            <person name="Cros-Aarteil S."/>
            <person name="Calhoun S."/>
            <person name="Haridas S."/>
            <person name="Kuo A."/>
            <person name="Mondo S."/>
            <person name="Pangilinan J."/>
            <person name="Riley R."/>
            <person name="Labutti K."/>
            <person name="Andreopoulos B."/>
            <person name="Lipzen A."/>
            <person name="Chen C."/>
            <person name="Yanf M."/>
            <person name="Daum C."/>
            <person name="Ng V."/>
            <person name="Clum A."/>
            <person name="Steindorff A."/>
            <person name="Ohm R."/>
            <person name="Martin F."/>
            <person name="Silar P."/>
            <person name="Natvig D."/>
            <person name="Lalanne C."/>
            <person name="Gautier V."/>
            <person name="Ament-Velasquez S.L."/>
            <person name="Kruys A."/>
            <person name="Hutchinson M.I."/>
            <person name="Powell A.J."/>
            <person name="Barry K."/>
            <person name="Miller A.N."/>
            <person name="Grigoriev I.V."/>
            <person name="Debuchy R."/>
            <person name="Gladieux P."/>
            <person name="Thoren M.H."/>
            <person name="Johannesson H."/>
        </authorList>
    </citation>
    <scope>NUCLEOTIDE SEQUENCE</scope>
    <source>
        <strain evidence="4">PSN4</strain>
    </source>
</reference>
<dbReference type="Pfam" id="PF05368">
    <property type="entry name" value="NmrA"/>
    <property type="match status" value="1"/>
</dbReference>
<accession>A0AAJ0BIH9</accession>
<organism evidence="4 5">
    <name type="scientific">Echria macrotheca</name>
    <dbReference type="NCBI Taxonomy" id="438768"/>
    <lineage>
        <taxon>Eukaryota</taxon>
        <taxon>Fungi</taxon>
        <taxon>Dikarya</taxon>
        <taxon>Ascomycota</taxon>
        <taxon>Pezizomycotina</taxon>
        <taxon>Sordariomycetes</taxon>
        <taxon>Sordariomycetidae</taxon>
        <taxon>Sordariales</taxon>
        <taxon>Schizotheciaceae</taxon>
        <taxon>Echria</taxon>
    </lineage>
</organism>
<protein>
    <recommendedName>
        <fullName evidence="3">NmrA-like domain-containing protein</fullName>
    </recommendedName>
</protein>
<gene>
    <name evidence="4" type="ORF">QBC47DRAFT_420024</name>
</gene>
<dbReference type="InterPro" id="IPR008030">
    <property type="entry name" value="NmrA-like"/>
</dbReference>
<keyword evidence="2" id="KW-0521">NADP</keyword>
<dbReference type="Proteomes" id="UP001239445">
    <property type="component" value="Unassembled WGS sequence"/>
</dbReference>
<dbReference type="InterPro" id="IPR051164">
    <property type="entry name" value="NmrA-like_oxidored"/>
</dbReference>
<evidence type="ECO:0000259" key="3">
    <source>
        <dbReference type="Pfam" id="PF05368"/>
    </source>
</evidence>
<dbReference type="CDD" id="cd05251">
    <property type="entry name" value="NmrA_like_SDR_a"/>
    <property type="match status" value="1"/>
</dbReference>
<sequence>MTKKIVTVVGATGKQGTGIIAALPKDIYHIRGLTRNPGSAAATALSSQGVEVVKTDIGNLDSLEIAFSGSHIIFAVTDFYESFEKYGPEKAMEIETQQGINMAKAAAAVPTLEHYIWSTLPKSSGPFHVPHFEGKHRVDEYIRTDAALLAKTTFIMVCYYAENLALPSYRPYWIETAKKYVQFTTYGPATSVPLIGDVTKNVTPFIKAILDQPGKTKNGAMVIASSESVTAEDWVQAWARAKGVQVQTVRISRDDYDKLWPWPHWAEEFAKMFDFFENVPVQEWLVPGQQVLTRNELGITELESLQEWAKRYELPSI</sequence>
<comment type="caution">
    <text evidence="4">The sequence shown here is derived from an EMBL/GenBank/DDBJ whole genome shotgun (WGS) entry which is preliminary data.</text>
</comment>
<dbReference type="SUPFAM" id="SSF51735">
    <property type="entry name" value="NAD(P)-binding Rossmann-fold domains"/>
    <property type="match status" value="1"/>
</dbReference>
<keyword evidence="5" id="KW-1185">Reference proteome</keyword>
<dbReference type="GO" id="GO:0005634">
    <property type="term" value="C:nucleus"/>
    <property type="evidence" value="ECO:0007669"/>
    <property type="project" value="TreeGrafter"/>
</dbReference>
<evidence type="ECO:0000313" key="4">
    <source>
        <dbReference type="EMBL" id="KAK1758900.1"/>
    </source>
</evidence>
<dbReference type="EMBL" id="MU839828">
    <property type="protein sequence ID" value="KAK1758900.1"/>
    <property type="molecule type" value="Genomic_DNA"/>
</dbReference>
<dbReference type="PANTHER" id="PTHR42748">
    <property type="entry name" value="NITROGEN METABOLITE REPRESSION PROTEIN NMRA FAMILY MEMBER"/>
    <property type="match status" value="1"/>
</dbReference>
<evidence type="ECO:0000256" key="1">
    <source>
        <dbReference type="ARBA" id="ARBA00006328"/>
    </source>
</evidence>
<dbReference type="AlphaFoldDB" id="A0AAJ0BIH9"/>
<feature type="domain" description="NmrA-like" evidence="3">
    <location>
        <begin position="2"/>
        <end position="282"/>
    </location>
</feature>
<dbReference type="InterPro" id="IPR036291">
    <property type="entry name" value="NAD(P)-bd_dom_sf"/>
</dbReference>
<proteinExistence type="inferred from homology"/>
<dbReference type="Gene3D" id="3.90.25.10">
    <property type="entry name" value="UDP-galactose 4-epimerase, domain 1"/>
    <property type="match status" value="1"/>
</dbReference>
<comment type="similarity">
    <text evidence="1">Belongs to the NmrA-type oxidoreductase family.</text>
</comment>